<feature type="transmembrane region" description="Helical" evidence="1">
    <location>
        <begin position="16"/>
        <end position="36"/>
    </location>
</feature>
<dbReference type="Proteomes" id="UP000000214">
    <property type="component" value="Chromosome"/>
</dbReference>
<dbReference type="KEGG" id="pbo:PACID_09220"/>
<accession>K7RLH8</accession>
<keyword evidence="1" id="KW-0812">Transmembrane</keyword>
<gene>
    <name evidence="2" type="ordered locus">PACID_09220</name>
</gene>
<dbReference type="PATRIC" id="fig|1171373.8.peg.932"/>
<dbReference type="STRING" id="1171373.PACID_09220"/>
<proteinExistence type="predicted"/>
<dbReference type="EMBL" id="CP003493">
    <property type="protein sequence ID" value="AFV88759.1"/>
    <property type="molecule type" value="Genomic_DNA"/>
</dbReference>
<dbReference type="AlphaFoldDB" id="K7RLH8"/>
<sequence length="37" mass="3966">MPGLSWSPVNPRSRQHVVTAALILIVLLVVLGALMGR</sequence>
<evidence type="ECO:0000256" key="1">
    <source>
        <dbReference type="SAM" id="Phobius"/>
    </source>
</evidence>
<organism evidence="2 3">
    <name type="scientific">Acidipropionibacterium acidipropionici (strain ATCC 4875 / DSM 20272 / JCM 6432 / NBRC 12425 / NCIMB 8070 / 4)</name>
    <name type="common">Propionibacterium acidipropionici</name>
    <dbReference type="NCBI Taxonomy" id="1171373"/>
    <lineage>
        <taxon>Bacteria</taxon>
        <taxon>Bacillati</taxon>
        <taxon>Actinomycetota</taxon>
        <taxon>Actinomycetes</taxon>
        <taxon>Propionibacteriales</taxon>
        <taxon>Propionibacteriaceae</taxon>
        <taxon>Acidipropionibacterium</taxon>
    </lineage>
</organism>
<protein>
    <submittedName>
        <fullName evidence="2">Uncharacterized protein</fullName>
    </submittedName>
</protein>
<keyword evidence="1" id="KW-0472">Membrane</keyword>
<name>K7RLH8_ACIA4</name>
<keyword evidence="1" id="KW-1133">Transmembrane helix</keyword>
<evidence type="ECO:0000313" key="2">
    <source>
        <dbReference type="EMBL" id="AFV88759.1"/>
    </source>
</evidence>
<dbReference type="HOGENOM" id="CLU_3347182_0_0_11"/>
<evidence type="ECO:0000313" key="3">
    <source>
        <dbReference type="Proteomes" id="UP000000214"/>
    </source>
</evidence>
<reference evidence="2 3" key="1">
    <citation type="journal article" date="2012" name="BMC Genomics">
        <title>The genome sequence of Propionibacterium acidipropionici provides insights into its biotechnological and industrial potential.</title>
        <authorList>
            <person name="Parizzi L.P."/>
            <person name="Grassi M.C."/>
            <person name="Llerena L.A."/>
            <person name="Carazzolle M.F."/>
            <person name="Queiroz V.L."/>
            <person name="Lunardi I."/>
            <person name="Zeidler A.F."/>
            <person name="Teixeira P.J."/>
            <person name="Mieczkowski P."/>
            <person name="Rincones J."/>
            <person name="Pereira G.A."/>
        </authorList>
    </citation>
    <scope>NUCLEOTIDE SEQUENCE [LARGE SCALE GENOMIC DNA]</scope>
    <source>
        <strain evidence="3">ATCC 4875 / DSM 20272 / JCM 6432 / NBRC 12425 / NCIMB 8070</strain>
    </source>
</reference>